<feature type="domain" description="ABC transmembrane type-2" evidence="9">
    <location>
        <begin position="150"/>
        <end position="375"/>
    </location>
</feature>
<keyword evidence="5 8" id="KW-0812">Transmembrane</keyword>
<gene>
    <name evidence="10" type="ORF">DKG74_16505</name>
</gene>
<evidence type="ECO:0000313" key="11">
    <source>
        <dbReference type="Proteomes" id="UP000245461"/>
    </source>
</evidence>
<dbReference type="OrthoDB" id="9784671at2"/>
<feature type="transmembrane region" description="Helical" evidence="8">
    <location>
        <begin position="350"/>
        <end position="369"/>
    </location>
</feature>
<dbReference type="InterPro" id="IPR047817">
    <property type="entry name" value="ABC2_TM_bact-type"/>
</dbReference>
<feature type="transmembrane region" description="Helical" evidence="8">
    <location>
        <begin position="262"/>
        <end position="284"/>
    </location>
</feature>
<evidence type="ECO:0000256" key="2">
    <source>
        <dbReference type="ARBA" id="ARBA00007783"/>
    </source>
</evidence>
<dbReference type="GO" id="GO:0016740">
    <property type="term" value="F:transferase activity"/>
    <property type="evidence" value="ECO:0007669"/>
    <property type="project" value="UniProtKB-KW"/>
</dbReference>
<evidence type="ECO:0000256" key="3">
    <source>
        <dbReference type="ARBA" id="ARBA00022448"/>
    </source>
</evidence>
<evidence type="ECO:0000256" key="4">
    <source>
        <dbReference type="ARBA" id="ARBA00022475"/>
    </source>
</evidence>
<dbReference type="PANTHER" id="PTHR30294">
    <property type="entry name" value="MEMBRANE COMPONENT OF ABC TRANSPORTER YHHJ-RELATED"/>
    <property type="match status" value="1"/>
</dbReference>
<feature type="transmembrane region" description="Helical" evidence="8">
    <location>
        <begin position="227"/>
        <end position="250"/>
    </location>
</feature>
<name>A0A317DY48_9PROT</name>
<comment type="similarity">
    <text evidence="2">Belongs to the ABC-2 integral membrane protein family.</text>
</comment>
<dbReference type="EMBL" id="QGLE01000011">
    <property type="protein sequence ID" value="PWR19401.1"/>
    <property type="molecule type" value="Genomic_DNA"/>
</dbReference>
<evidence type="ECO:0000256" key="6">
    <source>
        <dbReference type="ARBA" id="ARBA00022989"/>
    </source>
</evidence>
<organism evidence="10 11">
    <name type="scientific">Zavarzinia aquatilis</name>
    <dbReference type="NCBI Taxonomy" id="2211142"/>
    <lineage>
        <taxon>Bacteria</taxon>
        <taxon>Pseudomonadati</taxon>
        <taxon>Pseudomonadota</taxon>
        <taxon>Alphaproteobacteria</taxon>
        <taxon>Rhodospirillales</taxon>
        <taxon>Zavarziniaceae</taxon>
        <taxon>Zavarzinia</taxon>
    </lineage>
</organism>
<keyword evidence="6 8" id="KW-1133">Transmembrane helix</keyword>
<dbReference type="Gene3D" id="3.40.1710.10">
    <property type="entry name" value="abc type-2 transporter like domain"/>
    <property type="match status" value="1"/>
</dbReference>
<evidence type="ECO:0000313" key="10">
    <source>
        <dbReference type="EMBL" id="PWR19401.1"/>
    </source>
</evidence>
<keyword evidence="11" id="KW-1185">Reference proteome</keyword>
<evidence type="ECO:0000256" key="7">
    <source>
        <dbReference type="ARBA" id="ARBA00023136"/>
    </source>
</evidence>
<dbReference type="InterPro" id="IPR051449">
    <property type="entry name" value="ABC-2_transporter_component"/>
</dbReference>
<dbReference type="Pfam" id="PF12698">
    <property type="entry name" value="ABC2_membrane_3"/>
    <property type="match status" value="1"/>
</dbReference>
<keyword evidence="3" id="KW-0813">Transport</keyword>
<dbReference type="AlphaFoldDB" id="A0A317DY48"/>
<reference evidence="10 11" key="1">
    <citation type="submission" date="2018-05" db="EMBL/GenBank/DDBJ databases">
        <title>Zavarzinia sp. HR-AS.</title>
        <authorList>
            <person name="Lee Y."/>
            <person name="Jeon C.O."/>
        </authorList>
    </citation>
    <scope>NUCLEOTIDE SEQUENCE [LARGE SCALE GENOMIC DNA]</scope>
    <source>
        <strain evidence="10 11">HR-AS</strain>
    </source>
</reference>
<dbReference type="GO" id="GO:0140359">
    <property type="term" value="F:ABC-type transporter activity"/>
    <property type="evidence" value="ECO:0007669"/>
    <property type="project" value="InterPro"/>
</dbReference>
<dbReference type="InterPro" id="IPR013525">
    <property type="entry name" value="ABC2_TM"/>
</dbReference>
<evidence type="ECO:0000256" key="1">
    <source>
        <dbReference type="ARBA" id="ARBA00004651"/>
    </source>
</evidence>
<comment type="caution">
    <text evidence="10">The sequence shown here is derived from an EMBL/GenBank/DDBJ whole genome shotgun (WGS) entry which is preliminary data.</text>
</comment>
<keyword evidence="10" id="KW-0808">Transferase</keyword>
<keyword evidence="4" id="KW-1003">Cell membrane</keyword>
<protein>
    <submittedName>
        <fullName evidence="10">Mannose-1-phosphate guanyltransferase</fullName>
    </submittedName>
</protein>
<evidence type="ECO:0000256" key="8">
    <source>
        <dbReference type="SAM" id="Phobius"/>
    </source>
</evidence>
<sequence length="377" mass="40652">MSGRGLSLARLGAMVVKEFIQMRRDRVTFALLIGIPIIQLTLFGFAINNDPKGLPTIVHEAESGPHGRSILSALRNSGYFDLTGEATSRAEVDRALELGRVQFAITIPVGFERALLRGESPQILIEADASDPSATGNAIAALSRITTDALAHDAGDLPVATTAPPFGLTVHRRFNPDGITQYNIVPGLIGVILTMTMVITTAMAMTRERERGTMENLLAMPVRPIEVMAGKIVPPIGMGAIQVGVVLLAARALFGVPMTGSFPALMLAVMLFIATNLCIGFTFSTVARNQLQAMQMSFFFFLPSILLSGFMFPFRGMPGWAQVIGEALPLTHFLRVVRGVMLRGNGFPEVAVNAWPMLAVLAVVTFVALNRYKQTLD</sequence>
<feature type="transmembrane region" description="Helical" evidence="8">
    <location>
        <begin position="184"/>
        <end position="206"/>
    </location>
</feature>
<dbReference type="PROSITE" id="PS51012">
    <property type="entry name" value="ABC_TM2"/>
    <property type="match status" value="1"/>
</dbReference>
<feature type="transmembrane region" description="Helical" evidence="8">
    <location>
        <begin position="296"/>
        <end position="314"/>
    </location>
</feature>
<dbReference type="GO" id="GO:0005886">
    <property type="term" value="C:plasma membrane"/>
    <property type="evidence" value="ECO:0007669"/>
    <property type="project" value="UniProtKB-SubCell"/>
</dbReference>
<evidence type="ECO:0000256" key="5">
    <source>
        <dbReference type="ARBA" id="ARBA00022692"/>
    </source>
</evidence>
<feature type="transmembrane region" description="Helical" evidence="8">
    <location>
        <begin position="27"/>
        <end position="47"/>
    </location>
</feature>
<proteinExistence type="inferred from homology"/>
<dbReference type="Proteomes" id="UP000245461">
    <property type="component" value="Unassembled WGS sequence"/>
</dbReference>
<dbReference type="RefSeq" id="WP_109907283.1">
    <property type="nucleotide sequence ID" value="NZ_QGLE01000011.1"/>
</dbReference>
<comment type="subcellular location">
    <subcellularLocation>
        <location evidence="1">Cell membrane</location>
        <topology evidence="1">Multi-pass membrane protein</topology>
    </subcellularLocation>
</comment>
<dbReference type="PANTHER" id="PTHR30294:SF29">
    <property type="entry name" value="MULTIDRUG ABC TRANSPORTER PERMEASE YBHS-RELATED"/>
    <property type="match status" value="1"/>
</dbReference>
<keyword evidence="7 8" id="KW-0472">Membrane</keyword>
<accession>A0A317DY48</accession>
<evidence type="ECO:0000259" key="9">
    <source>
        <dbReference type="PROSITE" id="PS51012"/>
    </source>
</evidence>